<reference evidence="10 11" key="1">
    <citation type="journal article" date="2023" name="Elife">
        <title>Identification of key yeast species and microbe-microbe interactions impacting larval growth of Drosophila in the wild.</title>
        <authorList>
            <person name="Mure A."/>
            <person name="Sugiura Y."/>
            <person name="Maeda R."/>
            <person name="Honda K."/>
            <person name="Sakurai N."/>
            <person name="Takahashi Y."/>
            <person name="Watada M."/>
            <person name="Katoh T."/>
            <person name="Gotoh A."/>
            <person name="Gotoh Y."/>
            <person name="Taniguchi I."/>
            <person name="Nakamura K."/>
            <person name="Hayashi T."/>
            <person name="Katayama T."/>
            <person name="Uemura T."/>
            <person name="Hattori Y."/>
        </authorList>
    </citation>
    <scope>NUCLEOTIDE SEQUENCE [LARGE SCALE GENOMIC DNA]</scope>
    <source>
        <strain evidence="10 11">KH-74</strain>
    </source>
</reference>
<evidence type="ECO:0000256" key="1">
    <source>
        <dbReference type="ARBA" id="ARBA00012552"/>
    </source>
</evidence>
<dbReference type="SMART" id="SM00487">
    <property type="entry name" value="DEXDc"/>
    <property type="match status" value="1"/>
</dbReference>
<dbReference type="PANTHER" id="PTHR47960">
    <property type="entry name" value="DEAD-BOX ATP-DEPENDENT RNA HELICASE 50"/>
    <property type="match status" value="1"/>
</dbReference>
<dbReference type="GO" id="GO:0003676">
    <property type="term" value="F:nucleic acid binding"/>
    <property type="evidence" value="ECO:0007669"/>
    <property type="project" value="InterPro"/>
</dbReference>
<dbReference type="SMART" id="SM00490">
    <property type="entry name" value="HELICc"/>
    <property type="match status" value="1"/>
</dbReference>
<name>A0AAV5RSN0_MAUHU</name>
<dbReference type="InterPro" id="IPR011545">
    <property type="entry name" value="DEAD/DEAH_box_helicase_dom"/>
</dbReference>
<dbReference type="GO" id="GO:0003724">
    <property type="term" value="F:RNA helicase activity"/>
    <property type="evidence" value="ECO:0007669"/>
    <property type="project" value="UniProtKB-EC"/>
</dbReference>
<dbReference type="InterPro" id="IPR027417">
    <property type="entry name" value="P-loop_NTPase"/>
</dbReference>
<evidence type="ECO:0000259" key="9">
    <source>
        <dbReference type="PROSITE" id="PS51194"/>
    </source>
</evidence>
<evidence type="ECO:0000259" key="8">
    <source>
        <dbReference type="PROSITE" id="PS51192"/>
    </source>
</evidence>
<dbReference type="AlphaFoldDB" id="A0AAV5RSN0"/>
<dbReference type="Proteomes" id="UP001377567">
    <property type="component" value="Unassembled WGS sequence"/>
</dbReference>
<keyword evidence="4 10" id="KW-0347">Helicase</keyword>
<evidence type="ECO:0000313" key="10">
    <source>
        <dbReference type="EMBL" id="GMM54526.1"/>
    </source>
</evidence>
<evidence type="ECO:0000256" key="4">
    <source>
        <dbReference type="ARBA" id="ARBA00022806"/>
    </source>
</evidence>
<comment type="catalytic activity">
    <reaction evidence="6">
        <text>ATP + H2O = ADP + phosphate + H(+)</text>
        <dbReference type="Rhea" id="RHEA:13065"/>
        <dbReference type="ChEBI" id="CHEBI:15377"/>
        <dbReference type="ChEBI" id="CHEBI:15378"/>
        <dbReference type="ChEBI" id="CHEBI:30616"/>
        <dbReference type="ChEBI" id="CHEBI:43474"/>
        <dbReference type="ChEBI" id="CHEBI:456216"/>
        <dbReference type="EC" id="3.6.4.13"/>
    </reaction>
</comment>
<dbReference type="EMBL" id="BTGD01000003">
    <property type="protein sequence ID" value="GMM54526.1"/>
    <property type="molecule type" value="Genomic_DNA"/>
</dbReference>
<accession>A0AAV5RSN0</accession>
<keyword evidence="11" id="KW-1185">Reference proteome</keyword>
<proteinExistence type="predicted"/>
<evidence type="ECO:0000256" key="2">
    <source>
        <dbReference type="ARBA" id="ARBA00022741"/>
    </source>
</evidence>
<dbReference type="Pfam" id="PF00270">
    <property type="entry name" value="DEAD"/>
    <property type="match status" value="1"/>
</dbReference>
<evidence type="ECO:0000256" key="6">
    <source>
        <dbReference type="ARBA" id="ARBA00047984"/>
    </source>
</evidence>
<dbReference type="CDD" id="cd18787">
    <property type="entry name" value="SF2_C_DEAD"/>
    <property type="match status" value="1"/>
</dbReference>
<sequence length="587" mass="65812">MLTTSFRQCSLGLLYKQLALRNSVQYYSSRSARGQVSGKQLNLTKNLGADGRSKRGGQASPARSKFHPSVRGRGTPRFANKRGGKSERSKATSPDTFNYGEFGGLKANSKVNSQLPMSAKLVEKINSFDDVKLLPEVRDAVEKIIQEDSLNPTSNNGKVQPSPIQTLTIKKMSKKLMDDTLQTHVMAADTGSGKTIAYLIPMVEYLLREQIADPEWWDRAEGKAAIRSIILVPTHELVEQVYDTIQKTEEALGLHTFKWNVNTKYPDLVDAIRNRIDIMVVTPSKLLSLFNIKMISNPERLLARVKYMVVDEADTLMDQSWIEETHKIIRKMRNLRHLVFCSATIPNEFNKTLTRFYPSHEVITTNRLHKLPRKLDFKIIDSSLNPFKGSKMKALAQTLYAINKDNSEEGLQKRSIVFVNETAEVQKIVDELSQKYKLNVYGLTSKNSVEHRLETAKLFTSPPKEITGIPKETASSDIQAETKKDDVIAIPGSNIQIDAASKPLLSPKNNSLITLITTDVMARGLNFQGLRNVVLYDVPKTSIDLVHRAGRTARMGQGGRVFMIIDKKTKSWAKGVPKIIKTNKALS</sequence>
<dbReference type="GO" id="GO:0005524">
    <property type="term" value="F:ATP binding"/>
    <property type="evidence" value="ECO:0007669"/>
    <property type="project" value="UniProtKB-KW"/>
</dbReference>
<feature type="domain" description="Helicase C-terminal" evidence="9">
    <location>
        <begin position="394"/>
        <end position="587"/>
    </location>
</feature>
<dbReference type="InterPro" id="IPR014001">
    <property type="entry name" value="Helicase_ATP-bd"/>
</dbReference>
<comment type="caution">
    <text evidence="10">The sequence shown here is derived from an EMBL/GenBank/DDBJ whole genome shotgun (WGS) entry which is preliminary data.</text>
</comment>
<keyword evidence="3" id="KW-0378">Hydrolase</keyword>
<feature type="compositionally biased region" description="Polar residues" evidence="7">
    <location>
        <begin position="29"/>
        <end position="45"/>
    </location>
</feature>
<gene>
    <name evidence="10" type="ORF">DAKH74_011420</name>
</gene>
<dbReference type="EC" id="3.6.4.13" evidence="1"/>
<dbReference type="Gene3D" id="3.40.50.300">
    <property type="entry name" value="P-loop containing nucleotide triphosphate hydrolases"/>
    <property type="match status" value="2"/>
</dbReference>
<evidence type="ECO:0000313" key="11">
    <source>
        <dbReference type="Proteomes" id="UP001377567"/>
    </source>
</evidence>
<dbReference type="PROSITE" id="PS51194">
    <property type="entry name" value="HELICASE_CTER"/>
    <property type="match status" value="1"/>
</dbReference>
<dbReference type="PROSITE" id="PS51192">
    <property type="entry name" value="HELICASE_ATP_BIND_1"/>
    <property type="match status" value="1"/>
</dbReference>
<dbReference type="SUPFAM" id="SSF52540">
    <property type="entry name" value="P-loop containing nucleoside triphosphate hydrolases"/>
    <property type="match status" value="1"/>
</dbReference>
<keyword evidence="2" id="KW-0547">Nucleotide-binding</keyword>
<evidence type="ECO:0000256" key="7">
    <source>
        <dbReference type="SAM" id="MobiDB-lite"/>
    </source>
</evidence>
<dbReference type="GO" id="GO:0016787">
    <property type="term" value="F:hydrolase activity"/>
    <property type="evidence" value="ECO:0007669"/>
    <property type="project" value="UniProtKB-KW"/>
</dbReference>
<evidence type="ECO:0000256" key="3">
    <source>
        <dbReference type="ARBA" id="ARBA00022801"/>
    </source>
</evidence>
<dbReference type="Pfam" id="PF00271">
    <property type="entry name" value="Helicase_C"/>
    <property type="match status" value="1"/>
</dbReference>
<dbReference type="InterPro" id="IPR001650">
    <property type="entry name" value="Helicase_C-like"/>
</dbReference>
<evidence type="ECO:0000256" key="5">
    <source>
        <dbReference type="ARBA" id="ARBA00022840"/>
    </source>
</evidence>
<feature type="domain" description="Helicase ATP-binding" evidence="8">
    <location>
        <begin position="175"/>
        <end position="363"/>
    </location>
</feature>
<feature type="region of interest" description="Disordered" evidence="7">
    <location>
        <begin position="29"/>
        <end position="99"/>
    </location>
</feature>
<protein>
    <recommendedName>
        <fullName evidence="1">RNA helicase</fullName>
        <ecNumber evidence="1">3.6.4.13</ecNumber>
    </recommendedName>
</protein>
<keyword evidence="5" id="KW-0067">ATP-binding</keyword>
<organism evidence="10 11">
    <name type="scientific">Maudiozyma humilis</name>
    <name type="common">Sour dough yeast</name>
    <name type="synonym">Kazachstania humilis</name>
    <dbReference type="NCBI Taxonomy" id="51915"/>
    <lineage>
        <taxon>Eukaryota</taxon>
        <taxon>Fungi</taxon>
        <taxon>Dikarya</taxon>
        <taxon>Ascomycota</taxon>
        <taxon>Saccharomycotina</taxon>
        <taxon>Saccharomycetes</taxon>
        <taxon>Saccharomycetales</taxon>
        <taxon>Saccharomycetaceae</taxon>
        <taxon>Maudiozyma</taxon>
    </lineage>
</organism>